<dbReference type="AlphaFoldDB" id="A0A9P0YH17"/>
<gene>
    <name evidence="12" type="ORF">CEURO_LOCUS690</name>
</gene>
<dbReference type="InterPro" id="IPR000315">
    <property type="entry name" value="Znf_B-box"/>
</dbReference>
<evidence type="ECO:0000256" key="5">
    <source>
        <dbReference type="ARBA" id="ARBA00022833"/>
    </source>
</evidence>
<feature type="compositionally biased region" description="Polar residues" evidence="10">
    <location>
        <begin position="241"/>
        <end position="255"/>
    </location>
</feature>
<dbReference type="Gene3D" id="3.30.160.60">
    <property type="entry name" value="Classic Zinc Finger"/>
    <property type="match status" value="1"/>
</dbReference>
<dbReference type="InterPro" id="IPR051979">
    <property type="entry name" value="B-box_zinc_finger"/>
</dbReference>
<evidence type="ECO:0000256" key="7">
    <source>
        <dbReference type="ARBA" id="ARBA00023163"/>
    </source>
</evidence>
<evidence type="ECO:0000256" key="3">
    <source>
        <dbReference type="ARBA" id="ARBA00022737"/>
    </source>
</evidence>
<feature type="region of interest" description="Disordered" evidence="10">
    <location>
        <begin position="121"/>
        <end position="150"/>
    </location>
</feature>
<evidence type="ECO:0000313" key="12">
    <source>
        <dbReference type="EMBL" id="CAH9054664.1"/>
    </source>
</evidence>
<dbReference type="EMBL" id="CAMAPE010000002">
    <property type="protein sequence ID" value="CAH9054664.1"/>
    <property type="molecule type" value="Genomic_DNA"/>
</dbReference>
<keyword evidence="13" id="KW-1185">Reference proteome</keyword>
<organism evidence="12 13">
    <name type="scientific">Cuscuta europaea</name>
    <name type="common">European dodder</name>
    <dbReference type="NCBI Taxonomy" id="41803"/>
    <lineage>
        <taxon>Eukaryota</taxon>
        <taxon>Viridiplantae</taxon>
        <taxon>Streptophyta</taxon>
        <taxon>Embryophyta</taxon>
        <taxon>Tracheophyta</taxon>
        <taxon>Spermatophyta</taxon>
        <taxon>Magnoliopsida</taxon>
        <taxon>eudicotyledons</taxon>
        <taxon>Gunneridae</taxon>
        <taxon>Pentapetalae</taxon>
        <taxon>asterids</taxon>
        <taxon>lamiids</taxon>
        <taxon>Solanales</taxon>
        <taxon>Convolvulaceae</taxon>
        <taxon>Cuscuteae</taxon>
        <taxon>Cuscuta</taxon>
        <taxon>Cuscuta subgen. Cuscuta</taxon>
    </lineage>
</organism>
<proteinExistence type="predicted"/>
<evidence type="ECO:0000256" key="9">
    <source>
        <dbReference type="PROSITE-ProRule" id="PRU00024"/>
    </source>
</evidence>
<dbReference type="CDD" id="cd19821">
    <property type="entry name" value="Bbox1_BBX-like"/>
    <property type="match status" value="2"/>
</dbReference>
<evidence type="ECO:0000256" key="2">
    <source>
        <dbReference type="ARBA" id="ARBA00022723"/>
    </source>
</evidence>
<dbReference type="GO" id="GO:0000976">
    <property type="term" value="F:transcription cis-regulatory region binding"/>
    <property type="evidence" value="ECO:0007669"/>
    <property type="project" value="UniProtKB-ARBA"/>
</dbReference>
<evidence type="ECO:0000256" key="6">
    <source>
        <dbReference type="ARBA" id="ARBA00023015"/>
    </source>
</evidence>
<feature type="compositionally biased region" description="Polar residues" evidence="10">
    <location>
        <begin position="126"/>
        <end position="136"/>
    </location>
</feature>
<comment type="subcellular location">
    <subcellularLocation>
        <location evidence="1">Nucleus</location>
    </subcellularLocation>
</comment>
<feature type="domain" description="B box-type" evidence="11">
    <location>
        <begin position="54"/>
        <end position="101"/>
    </location>
</feature>
<keyword evidence="2" id="KW-0479">Metal-binding</keyword>
<evidence type="ECO:0000256" key="1">
    <source>
        <dbReference type="ARBA" id="ARBA00004123"/>
    </source>
</evidence>
<keyword evidence="7" id="KW-0804">Transcription</keyword>
<keyword evidence="4 9" id="KW-0863">Zinc-finger</keyword>
<dbReference type="PROSITE" id="PS50119">
    <property type="entry name" value="ZF_BBOX"/>
    <property type="match status" value="2"/>
</dbReference>
<dbReference type="GO" id="GO:0009640">
    <property type="term" value="P:photomorphogenesis"/>
    <property type="evidence" value="ECO:0007669"/>
    <property type="project" value="TreeGrafter"/>
</dbReference>
<dbReference type="PANTHER" id="PTHR31832">
    <property type="entry name" value="B-BOX ZINC FINGER PROTEIN 22"/>
    <property type="match status" value="1"/>
</dbReference>
<dbReference type="SMART" id="SM00336">
    <property type="entry name" value="BBOX"/>
    <property type="match status" value="2"/>
</dbReference>
<evidence type="ECO:0000259" key="11">
    <source>
        <dbReference type="PROSITE" id="PS50119"/>
    </source>
</evidence>
<keyword evidence="5" id="KW-0862">Zinc</keyword>
<dbReference type="GO" id="GO:0008270">
    <property type="term" value="F:zinc ion binding"/>
    <property type="evidence" value="ECO:0007669"/>
    <property type="project" value="UniProtKB-KW"/>
</dbReference>
<dbReference type="Proteomes" id="UP001152484">
    <property type="component" value="Unassembled WGS sequence"/>
</dbReference>
<evidence type="ECO:0000256" key="8">
    <source>
        <dbReference type="ARBA" id="ARBA00023242"/>
    </source>
</evidence>
<keyword evidence="6" id="KW-0805">Transcription regulation</keyword>
<feature type="domain" description="B box-type" evidence="11">
    <location>
        <begin position="1"/>
        <end position="47"/>
    </location>
</feature>
<accession>A0A9P0YH17</accession>
<dbReference type="PANTHER" id="PTHR31832:SF52">
    <property type="entry name" value="B-BOX ZINC FINGER PROTEIN 21"/>
    <property type="match status" value="1"/>
</dbReference>
<evidence type="ECO:0000313" key="13">
    <source>
        <dbReference type="Proteomes" id="UP001152484"/>
    </source>
</evidence>
<dbReference type="InterPro" id="IPR049808">
    <property type="entry name" value="CONSTANS-like_Bbox1"/>
</dbReference>
<dbReference type="GO" id="GO:0005634">
    <property type="term" value="C:nucleus"/>
    <property type="evidence" value="ECO:0007669"/>
    <property type="project" value="UniProtKB-SubCell"/>
</dbReference>
<dbReference type="GO" id="GO:0006355">
    <property type="term" value="P:regulation of DNA-templated transcription"/>
    <property type="evidence" value="ECO:0007669"/>
    <property type="project" value="TreeGrafter"/>
</dbReference>
<evidence type="ECO:0000256" key="4">
    <source>
        <dbReference type="ARBA" id="ARBA00022771"/>
    </source>
</evidence>
<name>A0A9P0YH17_CUSEU</name>
<evidence type="ECO:0000256" key="10">
    <source>
        <dbReference type="SAM" id="MobiDB-lite"/>
    </source>
</evidence>
<dbReference type="FunFam" id="3.30.160.60:FF:000856">
    <property type="entry name" value="B-box zinc finger protein 21"/>
    <property type="match status" value="1"/>
</dbReference>
<protein>
    <recommendedName>
        <fullName evidence="11">B box-type domain-containing protein</fullName>
    </recommendedName>
</protein>
<dbReference type="OrthoDB" id="153872at2759"/>
<comment type="caution">
    <text evidence="12">The sequence shown here is derived from an EMBL/GenBank/DDBJ whole genome shotgun (WGS) entry which is preliminary data.</text>
</comment>
<dbReference type="Pfam" id="PF00643">
    <property type="entry name" value="zf-B_box"/>
    <property type="match status" value="2"/>
</dbReference>
<keyword evidence="3" id="KW-0677">Repeat</keyword>
<keyword evidence="8" id="KW-0539">Nucleus</keyword>
<sequence>MKIQCDVCNKEEASFFCVADDASLCQGCDHKVHYANKVASKHHRFTLLHPPAAEHSPLCDICKERRAFLFCQQDRAILCRECDVSIHKVNEHTKKHSRFLLTGVKLSATSDVYSSASDSAKTATTRVGSVPNSKPRGSSKMAFSPGPIPKPIPKTAKTSALSSFQATPMAVAAATNHGLTSSSLSEYLEMLPGYHVEDLLDSSPPYGLYKMGGNGVMPFWENDIESSMCSISSEKDGVSVPQASSHQHNPTQTIPTAFGGSQFGFSRKWTDDNCFTVPQMRTSSTSLKRSRIFW</sequence>
<feature type="region of interest" description="Disordered" evidence="10">
    <location>
        <begin position="235"/>
        <end position="257"/>
    </location>
</feature>
<reference evidence="12" key="1">
    <citation type="submission" date="2022-07" db="EMBL/GenBank/DDBJ databases">
        <authorList>
            <person name="Macas J."/>
            <person name="Novak P."/>
            <person name="Neumann P."/>
        </authorList>
    </citation>
    <scope>NUCLEOTIDE SEQUENCE</scope>
</reference>